<dbReference type="Proteomes" id="UP000516134">
    <property type="component" value="Chromosome"/>
</dbReference>
<protein>
    <recommendedName>
        <fullName evidence="3">Transposase</fullName>
    </recommendedName>
</protein>
<accession>A0ABX6SZA7</accession>
<dbReference type="EMBL" id="CP060780">
    <property type="protein sequence ID" value="QNP42298.1"/>
    <property type="molecule type" value="Genomic_DNA"/>
</dbReference>
<keyword evidence="2" id="KW-1185">Reference proteome</keyword>
<evidence type="ECO:0008006" key="3">
    <source>
        <dbReference type="Google" id="ProtNLM"/>
    </source>
</evidence>
<gene>
    <name evidence="1" type="ORF">H9L15_08010</name>
</gene>
<evidence type="ECO:0000313" key="2">
    <source>
        <dbReference type="Proteomes" id="UP000516134"/>
    </source>
</evidence>
<evidence type="ECO:0000313" key="1">
    <source>
        <dbReference type="EMBL" id="QNP42298.1"/>
    </source>
</evidence>
<proteinExistence type="predicted"/>
<sequence>MHIDNLPNLNDSTQVRLFANVDNKPRRWSVGRHWRHYAERYFISAKLFEVADDAPEFNGRLNHAAFGQSHMSCDEPRHLLEFEVGEVWLINSAIVAHQVRGGDRLCSANYEYPYGQCMSRRETLPYMIREIASRHGFPPLQAKQSLRRLLPFLRSRAA</sequence>
<organism evidence="1 2">
    <name type="scientific">Sphingomonas daechungensis</name>
    <dbReference type="NCBI Taxonomy" id="1176646"/>
    <lineage>
        <taxon>Bacteria</taxon>
        <taxon>Pseudomonadati</taxon>
        <taxon>Pseudomonadota</taxon>
        <taxon>Alphaproteobacteria</taxon>
        <taxon>Sphingomonadales</taxon>
        <taxon>Sphingomonadaceae</taxon>
        <taxon>Sphingomonas</taxon>
    </lineage>
</organism>
<dbReference type="RefSeq" id="WP_187713731.1">
    <property type="nucleotide sequence ID" value="NZ_CP060780.1"/>
</dbReference>
<name>A0ABX6SZA7_9SPHN</name>
<reference evidence="1 2" key="1">
    <citation type="submission" date="2020-08" db="EMBL/GenBank/DDBJ databases">
        <title>Genome sequence of Sphingomonas daechungensis KACC 18115T.</title>
        <authorList>
            <person name="Hyun D.-W."/>
            <person name="Bae J.-W."/>
        </authorList>
    </citation>
    <scope>NUCLEOTIDE SEQUENCE [LARGE SCALE GENOMIC DNA]</scope>
    <source>
        <strain evidence="1 2">KACC 18115</strain>
    </source>
</reference>